<dbReference type="PANTHER" id="PTHR34201:SF1">
    <property type="entry name" value="GLYCINE-RICH PROTEIN"/>
    <property type="match status" value="1"/>
</dbReference>
<evidence type="ECO:0000313" key="1">
    <source>
        <dbReference type="EMBL" id="KAJ8747198.1"/>
    </source>
</evidence>
<accession>A0AAV8S536</accession>
<proteinExistence type="predicted"/>
<evidence type="ECO:0000313" key="2">
    <source>
        <dbReference type="Proteomes" id="UP001159364"/>
    </source>
</evidence>
<protein>
    <submittedName>
        <fullName evidence="1">Uncharacterized protein</fullName>
    </submittedName>
</protein>
<dbReference type="PANTHER" id="PTHR34201">
    <property type="entry name" value="GLYCINE-RICH PROTEIN"/>
    <property type="match status" value="1"/>
</dbReference>
<dbReference type="AlphaFoldDB" id="A0AAV8S536"/>
<reference evidence="1 2" key="1">
    <citation type="submission" date="2021-09" db="EMBL/GenBank/DDBJ databases">
        <title>Genomic insights and catalytic innovation underlie evolution of tropane alkaloids biosynthesis.</title>
        <authorList>
            <person name="Wang Y.-J."/>
            <person name="Tian T."/>
            <person name="Huang J.-P."/>
            <person name="Huang S.-X."/>
        </authorList>
    </citation>
    <scope>NUCLEOTIDE SEQUENCE [LARGE SCALE GENOMIC DNA]</scope>
    <source>
        <strain evidence="1">KIB-2018</strain>
        <tissue evidence="1">Leaf</tissue>
    </source>
</reference>
<name>A0AAV8S536_9ROSI</name>
<keyword evidence="2" id="KW-1185">Reference proteome</keyword>
<dbReference type="InterPro" id="IPR053288">
    <property type="entry name" value="TGD_Bridge_Protein"/>
</dbReference>
<dbReference type="EMBL" id="JAIWQS010000223">
    <property type="protein sequence ID" value="KAJ8747198.1"/>
    <property type="molecule type" value="Genomic_DNA"/>
</dbReference>
<dbReference type="Proteomes" id="UP001159364">
    <property type="component" value="Unassembled WGS sequence"/>
</dbReference>
<sequence>MNGYDAGRSEEEEKGLLWKLSEVRLKDLGKVGPGFGLGKGPGILGLQFGFEVGAGCGVGYRFGYGVRRGVAHDDKRRYSNIGKYGIPTLATPFLVSLLREIIILPRFLARILFF</sequence>
<organism evidence="1 2">
    <name type="scientific">Erythroxylum novogranatense</name>
    <dbReference type="NCBI Taxonomy" id="1862640"/>
    <lineage>
        <taxon>Eukaryota</taxon>
        <taxon>Viridiplantae</taxon>
        <taxon>Streptophyta</taxon>
        <taxon>Embryophyta</taxon>
        <taxon>Tracheophyta</taxon>
        <taxon>Spermatophyta</taxon>
        <taxon>Magnoliopsida</taxon>
        <taxon>eudicotyledons</taxon>
        <taxon>Gunneridae</taxon>
        <taxon>Pentapetalae</taxon>
        <taxon>rosids</taxon>
        <taxon>fabids</taxon>
        <taxon>Malpighiales</taxon>
        <taxon>Erythroxylaceae</taxon>
        <taxon>Erythroxylum</taxon>
    </lineage>
</organism>
<comment type="caution">
    <text evidence="1">The sequence shown here is derived from an EMBL/GenBank/DDBJ whole genome shotgun (WGS) entry which is preliminary data.</text>
</comment>
<gene>
    <name evidence="1" type="ORF">K2173_014425</name>
</gene>